<dbReference type="EMBL" id="FOWC01000006">
    <property type="protein sequence ID" value="SFP68676.1"/>
    <property type="molecule type" value="Genomic_DNA"/>
</dbReference>
<evidence type="ECO:0000313" key="1">
    <source>
        <dbReference type="EMBL" id="SFP68676.1"/>
    </source>
</evidence>
<gene>
    <name evidence="1" type="ORF">SAMN05421854_106284</name>
</gene>
<dbReference type="AlphaFoldDB" id="A0A1I5SEB8"/>
<organism evidence="1 2">
    <name type="scientific">Amycolatopsis rubida</name>
    <dbReference type="NCBI Taxonomy" id="112413"/>
    <lineage>
        <taxon>Bacteria</taxon>
        <taxon>Bacillati</taxon>
        <taxon>Actinomycetota</taxon>
        <taxon>Actinomycetes</taxon>
        <taxon>Pseudonocardiales</taxon>
        <taxon>Pseudonocardiaceae</taxon>
        <taxon>Amycolatopsis</taxon>
    </lineage>
</organism>
<dbReference type="STRING" id="112413.SAMN05421854_106284"/>
<reference evidence="2" key="1">
    <citation type="submission" date="2016-10" db="EMBL/GenBank/DDBJ databases">
        <authorList>
            <person name="Varghese N."/>
            <person name="Submissions S."/>
        </authorList>
    </citation>
    <scope>NUCLEOTIDE SEQUENCE [LARGE SCALE GENOMIC DNA]</scope>
    <source>
        <strain evidence="2">DSM 44637</strain>
    </source>
</reference>
<dbReference type="Pfam" id="PF04555">
    <property type="entry name" value="XhoI"/>
    <property type="match status" value="1"/>
</dbReference>
<dbReference type="Proteomes" id="UP000199137">
    <property type="component" value="Unassembled WGS sequence"/>
</dbReference>
<protein>
    <submittedName>
        <fullName evidence="1">Restriction endonuclease XhoI</fullName>
    </submittedName>
</protein>
<keyword evidence="1" id="KW-0540">Nuclease</keyword>
<keyword evidence="1" id="KW-0378">Hydrolase</keyword>
<sequence length="297" mass="33425">MRSFWEVRSKARDAQTSRGVAEPGERAGVTAGGHLDHVAHMLANACIAAGAAPTNVYYKAPKEVTDSSVVAPGSISPGFTLPGFYRPTKMWDVVVRANKRPIVAIELKSQLGPSFGNNANNRAEEAIGTATDLAKAVKNGLLPEMPWIGYVYVIEDDPASNEKSSGKRDRILHPKDEIFNKTSYQDRVRILCRRLKEERVYDNTWAIATKRPYCPNEHATKSVKESTPCSYFTKKFKDRNHVHEFGFKELDQELIGYSGFIDSLTAVVRHHCSLDRKENHFRENWDPRAPTLYDQTE</sequence>
<evidence type="ECO:0000313" key="2">
    <source>
        <dbReference type="Proteomes" id="UP000199137"/>
    </source>
</evidence>
<accession>A0A1I5SEB8</accession>
<proteinExistence type="predicted"/>
<dbReference type="GO" id="GO:0009036">
    <property type="term" value="F:type II site-specific deoxyribonuclease activity"/>
    <property type="evidence" value="ECO:0007669"/>
    <property type="project" value="InterPro"/>
</dbReference>
<keyword evidence="1" id="KW-0255">Endonuclease</keyword>
<name>A0A1I5SEB8_9PSEU</name>
<dbReference type="GO" id="GO:0003677">
    <property type="term" value="F:DNA binding"/>
    <property type="evidence" value="ECO:0007669"/>
    <property type="project" value="InterPro"/>
</dbReference>
<dbReference type="GO" id="GO:0009307">
    <property type="term" value="P:DNA restriction-modification system"/>
    <property type="evidence" value="ECO:0007669"/>
    <property type="project" value="InterPro"/>
</dbReference>
<dbReference type="InterPro" id="IPR007636">
    <property type="entry name" value="Restrct_endonuc_II_XhoI"/>
</dbReference>